<keyword evidence="2" id="KW-1185">Reference proteome</keyword>
<keyword evidence="1" id="KW-0966">Cell projection</keyword>
<sequence>MSIAAYKRTIIETEAPRQIERRILAQVTGQLEQHQEKFDASGDLSERLSLLAGDLRACLWDNEQVWLMLRSDLSEPENALPPQLRAGLLSIALWIERQTNLVMRGTGNIGPLVEVNRSIIRGLAGDAGTAELQEA</sequence>
<reference evidence="2" key="1">
    <citation type="journal article" date="2019" name="Int. J. Syst. Evol. Microbiol.">
        <title>The Global Catalogue of Microorganisms (GCM) 10K type strain sequencing project: providing services to taxonomists for standard genome sequencing and annotation.</title>
        <authorList>
            <consortium name="The Broad Institute Genomics Platform"/>
            <consortium name="The Broad Institute Genome Sequencing Center for Infectious Disease"/>
            <person name="Wu L."/>
            <person name="Ma J."/>
        </authorList>
    </citation>
    <scope>NUCLEOTIDE SEQUENCE [LARGE SCALE GENOMIC DNA]</scope>
    <source>
        <strain evidence="2">KCTC 62192</strain>
    </source>
</reference>
<dbReference type="RefSeq" id="WP_377835619.1">
    <property type="nucleotide sequence ID" value="NZ_JBHRSK010000026.1"/>
</dbReference>
<protein>
    <submittedName>
        <fullName evidence="1">Flagellar biosynthesis regulator FlaF</fullName>
    </submittedName>
</protein>
<comment type="caution">
    <text evidence="1">The sequence shown here is derived from an EMBL/GenBank/DDBJ whole genome shotgun (WGS) entry which is preliminary data.</text>
</comment>
<gene>
    <name evidence="1" type="ORF">ACFOES_20835</name>
</gene>
<keyword evidence="1" id="KW-0969">Cilium</keyword>
<evidence type="ECO:0000313" key="2">
    <source>
        <dbReference type="Proteomes" id="UP001595443"/>
    </source>
</evidence>
<organism evidence="1 2">
    <name type="scientific">Acidimangrovimonas pyrenivorans</name>
    <dbReference type="NCBI Taxonomy" id="2030798"/>
    <lineage>
        <taxon>Bacteria</taxon>
        <taxon>Pseudomonadati</taxon>
        <taxon>Pseudomonadota</taxon>
        <taxon>Alphaproteobacteria</taxon>
        <taxon>Rhodobacterales</taxon>
        <taxon>Paracoccaceae</taxon>
        <taxon>Acidimangrovimonas</taxon>
    </lineage>
</organism>
<name>A0ABV7ANN4_9RHOB</name>
<keyword evidence="1" id="KW-0282">Flagellum</keyword>
<proteinExistence type="predicted"/>
<dbReference type="Pfam" id="PF07309">
    <property type="entry name" value="FlaF"/>
    <property type="match status" value="1"/>
</dbReference>
<dbReference type="Proteomes" id="UP001595443">
    <property type="component" value="Unassembled WGS sequence"/>
</dbReference>
<dbReference type="EMBL" id="JBHRSK010000026">
    <property type="protein sequence ID" value="MFC2970551.1"/>
    <property type="molecule type" value="Genomic_DNA"/>
</dbReference>
<dbReference type="InterPro" id="IPR010845">
    <property type="entry name" value="FlaF"/>
</dbReference>
<evidence type="ECO:0000313" key="1">
    <source>
        <dbReference type="EMBL" id="MFC2970551.1"/>
    </source>
</evidence>
<accession>A0ABV7ANN4</accession>